<keyword evidence="5" id="KW-0805">Transcription regulation</keyword>
<proteinExistence type="predicted"/>
<dbReference type="InterPro" id="IPR036236">
    <property type="entry name" value="Znf_C2H2_sf"/>
</dbReference>
<keyword evidence="6" id="KW-0804">Transcription</keyword>
<dbReference type="InterPro" id="IPR044653">
    <property type="entry name" value="AZF1/2/3-like"/>
</dbReference>
<dbReference type="PANTHER" id="PTHR45988:SF90">
    <property type="entry name" value="ZINC FINGER PROTEIN ZAT10-LIKE"/>
    <property type="match status" value="1"/>
</dbReference>
<sequence length="135" mass="13583">MLARGNAASDGGSGDADCLRVTSSSPGLKSSYTCSVCDKGFPSYQALGGHKASHRKPFSDGAAANNQSITSTTTTSGGGDGREHKCSVCHKTFPTGQALGGHKRCHYEGGHNNKNSSSSGGSKSVSVSLSGVTVS</sequence>
<evidence type="ECO:0000256" key="4">
    <source>
        <dbReference type="ARBA" id="ARBA00022833"/>
    </source>
</evidence>
<keyword evidence="1" id="KW-0479">Metal-binding</keyword>
<dbReference type="GO" id="GO:0003700">
    <property type="term" value="F:DNA-binding transcription factor activity"/>
    <property type="evidence" value="ECO:0007669"/>
    <property type="project" value="InterPro"/>
</dbReference>
<protein>
    <submittedName>
        <fullName evidence="10">Zinc finger protein ZAT10</fullName>
    </submittedName>
</protein>
<feature type="compositionally biased region" description="Low complexity" evidence="8">
    <location>
        <begin position="116"/>
        <end position="135"/>
    </location>
</feature>
<feature type="region of interest" description="Disordered" evidence="8">
    <location>
        <begin position="47"/>
        <end position="84"/>
    </location>
</feature>
<comment type="caution">
    <text evidence="10">The sequence shown here is derived from an EMBL/GenBank/DDBJ whole genome shotgun (WGS) entry which is preliminary data.</text>
</comment>
<keyword evidence="11" id="KW-1185">Reference proteome</keyword>
<dbReference type="GO" id="GO:0000976">
    <property type="term" value="F:transcription cis-regulatory region binding"/>
    <property type="evidence" value="ECO:0007669"/>
    <property type="project" value="TreeGrafter"/>
</dbReference>
<reference evidence="10" key="1">
    <citation type="submission" date="2019-09" db="EMBL/GenBank/DDBJ databases">
        <title>Draft genome information of white flower Hibiscus syriacus.</title>
        <authorList>
            <person name="Kim Y.-M."/>
        </authorList>
    </citation>
    <scope>NUCLEOTIDE SEQUENCE [LARGE SCALE GENOMIC DNA]</scope>
    <source>
        <strain evidence="10">YM2019G1</strain>
    </source>
</reference>
<evidence type="ECO:0000313" key="11">
    <source>
        <dbReference type="Proteomes" id="UP000436088"/>
    </source>
</evidence>
<dbReference type="Proteomes" id="UP000436088">
    <property type="component" value="Unassembled WGS sequence"/>
</dbReference>
<evidence type="ECO:0000256" key="6">
    <source>
        <dbReference type="ARBA" id="ARBA00023163"/>
    </source>
</evidence>
<keyword evidence="4" id="KW-0862">Zinc</keyword>
<evidence type="ECO:0000256" key="2">
    <source>
        <dbReference type="ARBA" id="ARBA00022737"/>
    </source>
</evidence>
<evidence type="ECO:0000256" key="5">
    <source>
        <dbReference type="ARBA" id="ARBA00023015"/>
    </source>
</evidence>
<gene>
    <name evidence="10" type="ORF">F3Y22_tig00111834pilonHSYRG00177</name>
</gene>
<dbReference type="AlphaFoldDB" id="A0A6A2YG19"/>
<keyword evidence="3 7" id="KW-0863">Zinc-finger</keyword>
<evidence type="ECO:0000256" key="1">
    <source>
        <dbReference type="ARBA" id="ARBA00022723"/>
    </source>
</evidence>
<dbReference type="GO" id="GO:0005634">
    <property type="term" value="C:nucleus"/>
    <property type="evidence" value="ECO:0007669"/>
    <property type="project" value="TreeGrafter"/>
</dbReference>
<evidence type="ECO:0000256" key="7">
    <source>
        <dbReference type="PROSITE-ProRule" id="PRU00042"/>
    </source>
</evidence>
<dbReference type="GO" id="GO:0008270">
    <property type="term" value="F:zinc ion binding"/>
    <property type="evidence" value="ECO:0007669"/>
    <property type="project" value="UniProtKB-KW"/>
</dbReference>
<name>A0A6A2YG19_HIBSY</name>
<dbReference type="Pfam" id="PF13912">
    <property type="entry name" value="zf-C2H2_6"/>
    <property type="match status" value="2"/>
</dbReference>
<feature type="region of interest" description="Disordered" evidence="8">
    <location>
        <begin position="97"/>
        <end position="135"/>
    </location>
</feature>
<dbReference type="EMBL" id="VEPZ02001441">
    <property type="protein sequence ID" value="KAE8672814.1"/>
    <property type="molecule type" value="Genomic_DNA"/>
</dbReference>
<evidence type="ECO:0000313" key="10">
    <source>
        <dbReference type="EMBL" id="KAE8672814.1"/>
    </source>
</evidence>
<dbReference type="PANTHER" id="PTHR45988">
    <property type="entry name" value="C2H2 TYPE ZINC FINGER TRANSCRIPTION FACTOR FAMILY-RELATED"/>
    <property type="match status" value="1"/>
</dbReference>
<feature type="domain" description="C2H2-type" evidence="9">
    <location>
        <begin position="32"/>
        <end position="54"/>
    </location>
</feature>
<dbReference type="PROSITE" id="PS00028">
    <property type="entry name" value="ZINC_FINGER_C2H2_1"/>
    <property type="match status" value="2"/>
</dbReference>
<keyword evidence="2" id="KW-0677">Repeat</keyword>
<organism evidence="10 11">
    <name type="scientific">Hibiscus syriacus</name>
    <name type="common">Rose of Sharon</name>
    <dbReference type="NCBI Taxonomy" id="106335"/>
    <lineage>
        <taxon>Eukaryota</taxon>
        <taxon>Viridiplantae</taxon>
        <taxon>Streptophyta</taxon>
        <taxon>Embryophyta</taxon>
        <taxon>Tracheophyta</taxon>
        <taxon>Spermatophyta</taxon>
        <taxon>Magnoliopsida</taxon>
        <taxon>eudicotyledons</taxon>
        <taxon>Gunneridae</taxon>
        <taxon>Pentapetalae</taxon>
        <taxon>rosids</taxon>
        <taxon>malvids</taxon>
        <taxon>Malvales</taxon>
        <taxon>Malvaceae</taxon>
        <taxon>Malvoideae</taxon>
        <taxon>Hibiscus</taxon>
    </lineage>
</organism>
<evidence type="ECO:0000256" key="8">
    <source>
        <dbReference type="SAM" id="MobiDB-lite"/>
    </source>
</evidence>
<evidence type="ECO:0000259" key="9">
    <source>
        <dbReference type="PROSITE" id="PS50157"/>
    </source>
</evidence>
<evidence type="ECO:0000256" key="3">
    <source>
        <dbReference type="ARBA" id="ARBA00022771"/>
    </source>
</evidence>
<feature type="domain" description="C2H2-type" evidence="9">
    <location>
        <begin position="84"/>
        <end position="106"/>
    </location>
</feature>
<accession>A0A6A2YG19</accession>
<dbReference type="PROSITE" id="PS50157">
    <property type="entry name" value="ZINC_FINGER_C2H2_2"/>
    <property type="match status" value="2"/>
</dbReference>
<dbReference type="SUPFAM" id="SSF57667">
    <property type="entry name" value="beta-beta-alpha zinc fingers"/>
    <property type="match status" value="1"/>
</dbReference>
<dbReference type="InterPro" id="IPR013087">
    <property type="entry name" value="Znf_C2H2_type"/>
</dbReference>
<dbReference type="SMART" id="SM00355">
    <property type="entry name" value="ZnF_C2H2"/>
    <property type="match status" value="2"/>
</dbReference>
<dbReference type="Gene3D" id="3.30.160.60">
    <property type="entry name" value="Classic Zinc Finger"/>
    <property type="match status" value="1"/>
</dbReference>